<gene>
    <name evidence="3" type="primary">repB</name>
    <name evidence="3" type="ORF">WG622_16850</name>
</gene>
<evidence type="ECO:0000313" key="3">
    <source>
        <dbReference type="EMBL" id="MEJ5219926.1"/>
    </source>
</evidence>
<dbReference type="EMBL" id="JBBGAZ010000014">
    <property type="protein sequence ID" value="MEJ5219926.1"/>
    <property type="molecule type" value="Genomic_DNA"/>
</dbReference>
<dbReference type="RefSeq" id="WP_339404580.1">
    <property type="nucleotide sequence ID" value="NZ_JBBGAZ010000014.1"/>
</dbReference>
<evidence type="ECO:0000256" key="1">
    <source>
        <dbReference type="ARBA" id="ARBA00006295"/>
    </source>
</evidence>
<dbReference type="Proteomes" id="UP001368270">
    <property type="component" value="Unassembled WGS sequence"/>
</dbReference>
<dbReference type="InterPro" id="IPR017819">
    <property type="entry name" value="Plasmid_partition_RepB"/>
</dbReference>
<dbReference type="Pfam" id="PF07506">
    <property type="entry name" value="RepB"/>
    <property type="match status" value="1"/>
</dbReference>
<dbReference type="PANTHER" id="PTHR33375">
    <property type="entry name" value="CHROMOSOME-PARTITIONING PROTEIN PARB-RELATED"/>
    <property type="match status" value="1"/>
</dbReference>
<name>A0ABU8QKH5_9RHOB</name>
<dbReference type="InterPro" id="IPR037972">
    <property type="entry name" value="RepB_N"/>
</dbReference>
<proteinExistence type="inferred from homology"/>
<evidence type="ECO:0000313" key="4">
    <source>
        <dbReference type="Proteomes" id="UP001368270"/>
    </source>
</evidence>
<sequence>MARKNLLQGLMDEAKGDAPAPAKTTATPKYTKGAIGAVSQSIQELKARSVIEVDPRMVDAAGVADRLEEDDADHAALVESIREYGQQVPVLLRPNPNYPERYQVVYGRRRLRAIKELGLQVKALIRDLDDRALILAQGQENTARKDLTFIERANFARQMRDGGYDRKVIGDALHVDKTVISRMLSVADVIPVALIEAIGPAPSVGRDRWLALKDAMDRTSVAAEDAIGLIDAEMSSDHRFKALLESLEARMRKPKTAPKIEAATVKDESGAELATAKWAGGKMTMTLKADGGFDRWLADNLTEIHQSWKNQTGE</sequence>
<protein>
    <submittedName>
        <fullName evidence="3">Plasmid partitioning protein RepB</fullName>
    </submittedName>
</protein>
<dbReference type="Gene3D" id="3.90.1530.30">
    <property type="match status" value="1"/>
</dbReference>
<evidence type="ECO:0000259" key="2">
    <source>
        <dbReference type="SMART" id="SM00470"/>
    </source>
</evidence>
<dbReference type="NCBIfam" id="TIGR03454">
    <property type="entry name" value="partition_RepB"/>
    <property type="match status" value="1"/>
</dbReference>
<dbReference type="InterPro" id="IPR036086">
    <property type="entry name" value="ParB/Sulfiredoxin_sf"/>
</dbReference>
<feature type="domain" description="ParB-like N-terminal" evidence="2">
    <location>
        <begin position="51"/>
        <end position="142"/>
    </location>
</feature>
<keyword evidence="4" id="KW-1185">Reference proteome</keyword>
<dbReference type="SMART" id="SM00470">
    <property type="entry name" value="ParB"/>
    <property type="match status" value="1"/>
</dbReference>
<dbReference type="InterPro" id="IPR050336">
    <property type="entry name" value="Chromosome_partition/occlusion"/>
</dbReference>
<dbReference type="InterPro" id="IPR004437">
    <property type="entry name" value="ParB/RepB/Spo0J"/>
</dbReference>
<dbReference type="Gene3D" id="1.10.10.2830">
    <property type="match status" value="1"/>
</dbReference>
<dbReference type="InterPro" id="IPR003115">
    <property type="entry name" value="ParB_N"/>
</dbReference>
<reference evidence="3 4" key="1">
    <citation type="submission" date="2024-03" db="EMBL/GenBank/DDBJ databases">
        <title>Cognatishimia coralii sp. nov., a marine bacterium isolated from coral surrounding seawater.</title>
        <authorList>
            <person name="Liu X."/>
            <person name="Liu S."/>
            <person name="Sun H."/>
            <person name="Zhang Y."/>
        </authorList>
    </citation>
    <scope>NUCLEOTIDE SEQUENCE [LARGE SCALE GENOMIC DNA]</scope>
    <source>
        <strain evidence="3 4">D5M38</strain>
    </source>
</reference>
<dbReference type="InterPro" id="IPR011111">
    <property type="entry name" value="Plasmid_RepB"/>
</dbReference>
<dbReference type="NCBIfam" id="TIGR00180">
    <property type="entry name" value="parB_part"/>
    <property type="match status" value="1"/>
</dbReference>
<organism evidence="3 4">
    <name type="scientific">Cognatishimia coralii</name>
    <dbReference type="NCBI Taxonomy" id="3083254"/>
    <lineage>
        <taxon>Bacteria</taxon>
        <taxon>Pseudomonadati</taxon>
        <taxon>Pseudomonadota</taxon>
        <taxon>Alphaproteobacteria</taxon>
        <taxon>Rhodobacterales</taxon>
        <taxon>Paracoccaceae</taxon>
        <taxon>Cognatishimia</taxon>
    </lineage>
</organism>
<dbReference type="PANTHER" id="PTHR33375:SF1">
    <property type="entry name" value="CHROMOSOME-PARTITIONING PROTEIN PARB-RELATED"/>
    <property type="match status" value="1"/>
</dbReference>
<dbReference type="SUPFAM" id="SSF109709">
    <property type="entry name" value="KorB DNA-binding domain-like"/>
    <property type="match status" value="1"/>
</dbReference>
<dbReference type="SUPFAM" id="SSF110849">
    <property type="entry name" value="ParB/Sulfiredoxin"/>
    <property type="match status" value="1"/>
</dbReference>
<comment type="similarity">
    <text evidence="1">Belongs to the ParB family.</text>
</comment>
<comment type="caution">
    <text evidence="3">The sequence shown here is derived from an EMBL/GenBank/DDBJ whole genome shotgun (WGS) entry which is preliminary data.</text>
</comment>
<accession>A0ABU8QKH5</accession>
<dbReference type="CDD" id="cd16405">
    <property type="entry name" value="RepB_like_N"/>
    <property type="match status" value="1"/>
</dbReference>
<dbReference type="Pfam" id="PF02195">
    <property type="entry name" value="ParB_N"/>
    <property type="match status" value="1"/>
</dbReference>